<organism evidence="5">
    <name type="scientific">Aphanomyces invadans</name>
    <dbReference type="NCBI Taxonomy" id="157072"/>
    <lineage>
        <taxon>Eukaryota</taxon>
        <taxon>Sar</taxon>
        <taxon>Stramenopiles</taxon>
        <taxon>Oomycota</taxon>
        <taxon>Saprolegniomycetes</taxon>
        <taxon>Saprolegniales</taxon>
        <taxon>Verrucalvaceae</taxon>
        <taxon>Aphanomyces</taxon>
    </lineage>
</organism>
<dbReference type="EMBL" id="KI913964">
    <property type="protein sequence ID" value="ETW00460.1"/>
    <property type="molecule type" value="Genomic_DNA"/>
</dbReference>
<keyword evidence="2 4" id="KW-0808">Transferase</keyword>
<proteinExistence type="inferred from homology"/>
<evidence type="ECO:0000256" key="3">
    <source>
        <dbReference type="ARBA" id="ARBA00023150"/>
    </source>
</evidence>
<comment type="catalytic activity">
    <reaction evidence="4">
        <text>2 [molybdopterin-synthase sulfur-carrier protein]-C-terminal-Gly-aminoethanethioate + cyclic pyranopterin phosphate + H2O = molybdopterin + 2 [molybdopterin-synthase sulfur-carrier protein]-C-terminal Gly-Gly + 2 H(+)</text>
        <dbReference type="Rhea" id="RHEA:26333"/>
        <dbReference type="Rhea" id="RHEA-COMP:12202"/>
        <dbReference type="Rhea" id="RHEA-COMP:19907"/>
        <dbReference type="ChEBI" id="CHEBI:15377"/>
        <dbReference type="ChEBI" id="CHEBI:15378"/>
        <dbReference type="ChEBI" id="CHEBI:58698"/>
        <dbReference type="ChEBI" id="CHEBI:59648"/>
        <dbReference type="ChEBI" id="CHEBI:90778"/>
        <dbReference type="ChEBI" id="CHEBI:232372"/>
        <dbReference type="EC" id="2.8.1.12"/>
    </reaction>
</comment>
<evidence type="ECO:0000313" key="5">
    <source>
        <dbReference type="EMBL" id="ETW00460.1"/>
    </source>
</evidence>
<dbReference type="InterPro" id="IPR036563">
    <property type="entry name" value="MoaE_sf"/>
</dbReference>
<feature type="binding site" evidence="4">
    <location>
        <begin position="111"/>
        <end position="112"/>
    </location>
    <ligand>
        <name>substrate</name>
    </ligand>
</feature>
<dbReference type="GO" id="GO:0006777">
    <property type="term" value="P:Mo-molybdopterin cofactor biosynthetic process"/>
    <property type="evidence" value="ECO:0007669"/>
    <property type="project" value="UniProtKB-UniRule"/>
</dbReference>
<dbReference type="eggNOG" id="KOG3307">
    <property type="taxonomic scope" value="Eukaryota"/>
</dbReference>
<dbReference type="CDD" id="cd00756">
    <property type="entry name" value="MoaE"/>
    <property type="match status" value="1"/>
</dbReference>
<dbReference type="InterPro" id="IPR028888">
    <property type="entry name" value="MOCS2B_euk"/>
</dbReference>
<protein>
    <recommendedName>
        <fullName evidence="4">Molybdopterin synthase catalytic subunit</fullName>
        <ecNumber evidence="4">2.8.1.12</ecNumber>
    </recommendedName>
    <alternativeName>
        <fullName evidence="4">Molybdenum cofactor synthesis protein 2 large subunit</fullName>
    </alternativeName>
    <alternativeName>
        <fullName evidence="4">Molybdenum cofactor synthesis protein 2B</fullName>
        <shortName evidence="4">MOCS2B</shortName>
    </alternativeName>
</protein>
<dbReference type="SUPFAM" id="SSF54690">
    <property type="entry name" value="Molybdopterin synthase subunit MoaE"/>
    <property type="match status" value="1"/>
</dbReference>
<comment type="pathway">
    <text evidence="4">Cofactor biosynthesis; molybdopterin biosynthesis.</text>
</comment>
<dbReference type="Pfam" id="PF02391">
    <property type="entry name" value="MoaE"/>
    <property type="match status" value="1"/>
</dbReference>
<dbReference type="OrthoDB" id="5531344at2759"/>
<dbReference type="AlphaFoldDB" id="A0A024U2N3"/>
<comment type="similarity">
    <text evidence="4">Belongs to the MoaE family. MOCS2B subfamily.</text>
</comment>
<evidence type="ECO:0000256" key="4">
    <source>
        <dbReference type="HAMAP-Rule" id="MF_03052"/>
    </source>
</evidence>
<dbReference type="VEuPathDB" id="FungiDB:H310_07081"/>
<dbReference type="STRING" id="157072.A0A024U2N3"/>
<reference evidence="5" key="1">
    <citation type="submission" date="2013-12" db="EMBL/GenBank/DDBJ databases">
        <title>The Genome Sequence of Aphanomyces invadans NJM9701.</title>
        <authorList>
            <consortium name="The Broad Institute Genomics Platform"/>
            <person name="Russ C."/>
            <person name="Tyler B."/>
            <person name="van West P."/>
            <person name="Dieguez-Uribeondo J."/>
            <person name="Young S.K."/>
            <person name="Zeng Q."/>
            <person name="Gargeya S."/>
            <person name="Fitzgerald M."/>
            <person name="Abouelleil A."/>
            <person name="Alvarado L."/>
            <person name="Chapman S.B."/>
            <person name="Gainer-Dewar J."/>
            <person name="Goldberg J."/>
            <person name="Griggs A."/>
            <person name="Gujja S."/>
            <person name="Hansen M."/>
            <person name="Howarth C."/>
            <person name="Imamovic A."/>
            <person name="Ireland A."/>
            <person name="Larimer J."/>
            <person name="McCowan C."/>
            <person name="Murphy C."/>
            <person name="Pearson M."/>
            <person name="Poon T.W."/>
            <person name="Priest M."/>
            <person name="Roberts A."/>
            <person name="Saif S."/>
            <person name="Shea T."/>
            <person name="Sykes S."/>
            <person name="Wortman J."/>
            <person name="Nusbaum C."/>
            <person name="Birren B."/>
        </authorList>
    </citation>
    <scope>NUCLEOTIDE SEQUENCE [LARGE SCALE GENOMIC DNA]</scope>
    <source>
        <strain evidence="5">NJM9701</strain>
    </source>
</reference>
<dbReference type="RefSeq" id="XP_008870595.1">
    <property type="nucleotide sequence ID" value="XM_008872373.1"/>
</dbReference>
<dbReference type="Gene3D" id="3.90.1170.40">
    <property type="entry name" value="Molybdopterin biosynthesis MoaE subunit"/>
    <property type="match status" value="1"/>
</dbReference>
<sequence>MLNWPMATTIPDLIRVTEAVLDHDEAVAHVTHASAGGISSFIGTTRDTFQGKKVVHLEYEGYVPMAEKELRAICTSIRTSWPGVVGIALLHRLGVVAVKEASVVIAVSSPHRREALEAVAFAIDTLKARVPIWKLEKYEGDDRMWKENPEWRQTMVPISALLSQAKSTGHNLAT</sequence>
<dbReference type="HAMAP" id="MF_03052">
    <property type="entry name" value="MOC2B"/>
    <property type="match status" value="1"/>
</dbReference>
<keyword evidence="1 4" id="KW-0963">Cytoplasm</keyword>
<dbReference type="InterPro" id="IPR003448">
    <property type="entry name" value="Mopterin_biosynth_MoaE"/>
</dbReference>
<dbReference type="PANTHER" id="PTHR23404">
    <property type="entry name" value="MOLYBDOPTERIN SYNTHASE RELATED"/>
    <property type="match status" value="1"/>
</dbReference>
<accession>A0A024U2N3</accession>
<gene>
    <name evidence="5" type="ORF">H310_07081</name>
</gene>
<keyword evidence="3 4" id="KW-0501">Molybdenum cofactor biosynthesis</keyword>
<dbReference type="GO" id="GO:0030366">
    <property type="term" value="F:molybdopterin synthase activity"/>
    <property type="evidence" value="ECO:0007669"/>
    <property type="project" value="UniProtKB-UniRule"/>
</dbReference>
<dbReference type="EC" id="2.8.1.12" evidence="4"/>
<feature type="binding site" evidence="4">
    <location>
        <position position="127"/>
    </location>
    <ligand>
        <name>substrate</name>
    </ligand>
</feature>
<dbReference type="UniPathway" id="UPA00344"/>
<evidence type="ECO:0000256" key="1">
    <source>
        <dbReference type="ARBA" id="ARBA00022490"/>
    </source>
</evidence>
<dbReference type="GO" id="GO:1990140">
    <property type="term" value="C:molybdopterin synthase complex"/>
    <property type="evidence" value="ECO:0007669"/>
    <property type="project" value="UniProtKB-UniRule"/>
</dbReference>
<evidence type="ECO:0000256" key="2">
    <source>
        <dbReference type="ARBA" id="ARBA00022679"/>
    </source>
</evidence>
<comment type="subunit">
    <text evidence="4">Heterotetramer; composed of 2 small (MOCS2A) and 2 large (MOCS2B) subunits.</text>
</comment>
<comment type="subcellular location">
    <subcellularLocation>
        <location evidence="4">Cytoplasm</location>
    </subcellularLocation>
</comment>
<dbReference type="GeneID" id="20084131"/>
<comment type="function">
    <text evidence="4">Catalytic subunit of the molybdopterin synthase complex, a complex that catalyzes the conversion of precursor Z into molybdopterin. Acts by mediating the incorporation of 2 sulfur atoms from thiocarboxylated MOCS2A into precursor Z to generate a dithiolene group.</text>
</comment>
<feature type="binding site" evidence="4">
    <location>
        <begin position="134"/>
        <end position="136"/>
    </location>
    <ligand>
        <name>substrate</name>
    </ligand>
</feature>
<name>A0A024U2N3_9STRA</name>
<dbReference type="FunFam" id="3.90.1170.40:FF:000002">
    <property type="entry name" value="Molybdopterin synthase catalytic subunit"/>
    <property type="match status" value="1"/>
</dbReference>